<keyword evidence="2" id="KW-1185">Reference proteome</keyword>
<dbReference type="EMBL" id="CP102252">
    <property type="protein sequence ID" value="UWN64871.1"/>
    <property type="molecule type" value="Genomic_DNA"/>
</dbReference>
<dbReference type="Proteomes" id="UP001058267">
    <property type="component" value="Chromosome"/>
</dbReference>
<name>A0ABY5V5G6_9BACT</name>
<evidence type="ECO:0000313" key="2">
    <source>
        <dbReference type="Proteomes" id="UP001058267"/>
    </source>
</evidence>
<proteinExistence type="predicted"/>
<sequence>MKKIILGLVSVAMLSAACGDSDEGSGGRSKTIKMQKLELDDAKYLSLTGTPSRAQSDESEVGLFKIDENGNISTVVLSCVEAEDGTVTKVRNDIQVMPRHLFSLSGAYTLMLQCEFKTAEGNYFDMRPYYEPDAFYFHILVRNSDGKIFYIPQSAGKYFEIPEPPVTALGNNGDLYILPHEGRDLLAVTMQNEDLVLKQVNPNAVGIEGNEIWPLDNGTIVVPSMGNSYTFLYPNGGFEQMPLFDKGEIFLTKTDDGIKAVQVEERAGSPQREYIVSLHDYHVGKWAGSNTLSAPIASISSGTDYSTNLGDPGYIDWVSKVSINWRGWLLPVYEAADSYFLGQCLVVDKQTSQITPLNWDQSNHVIFPTKENTYKGLAWRVFSEGAEWFNIETLEYGVVNFDLALAGCKLGVLSENIPSGEATLTGVRNSDGKQIVCFVNIETGAAVFSEQDSNRPVTVLIPLN</sequence>
<gene>
    <name evidence="1" type="ORF">NQ519_14150</name>
</gene>
<reference evidence="1" key="1">
    <citation type="journal article" date="2022" name="Cell">
        <title>Design, construction, and in vivo augmentation of a complex gut microbiome.</title>
        <authorList>
            <person name="Cheng A.G."/>
            <person name="Ho P.Y."/>
            <person name="Aranda-Diaz A."/>
            <person name="Jain S."/>
            <person name="Yu F.B."/>
            <person name="Meng X."/>
            <person name="Wang M."/>
            <person name="Iakiviak M."/>
            <person name="Nagashima K."/>
            <person name="Zhao A."/>
            <person name="Murugkar P."/>
            <person name="Patil A."/>
            <person name="Atabakhsh K."/>
            <person name="Weakley A."/>
            <person name="Yan J."/>
            <person name="Brumbaugh A.R."/>
            <person name="Higginbottom S."/>
            <person name="Dimas A."/>
            <person name="Shiver A.L."/>
            <person name="Deutschbauer A."/>
            <person name="Neff N."/>
            <person name="Sonnenburg J.L."/>
            <person name="Huang K.C."/>
            <person name="Fischbach M.A."/>
        </authorList>
    </citation>
    <scope>NUCLEOTIDE SEQUENCE</scope>
    <source>
        <strain evidence="1">JC50</strain>
    </source>
</reference>
<evidence type="ECO:0008006" key="3">
    <source>
        <dbReference type="Google" id="ProtNLM"/>
    </source>
</evidence>
<organism evidence="1 2">
    <name type="scientific">Alistipes senegalensis JC50</name>
    <dbReference type="NCBI Taxonomy" id="1033732"/>
    <lineage>
        <taxon>Bacteria</taxon>
        <taxon>Pseudomonadati</taxon>
        <taxon>Bacteroidota</taxon>
        <taxon>Bacteroidia</taxon>
        <taxon>Bacteroidales</taxon>
        <taxon>Rikenellaceae</taxon>
        <taxon>Alistipes</taxon>
    </lineage>
</organism>
<dbReference type="RefSeq" id="WP_019150508.1">
    <property type="nucleotide sequence ID" value="NZ_CP102252.1"/>
</dbReference>
<protein>
    <recommendedName>
        <fullName evidence="3">Lipoprotein</fullName>
    </recommendedName>
</protein>
<dbReference type="PROSITE" id="PS51257">
    <property type="entry name" value="PROKAR_LIPOPROTEIN"/>
    <property type="match status" value="1"/>
</dbReference>
<evidence type="ECO:0000313" key="1">
    <source>
        <dbReference type="EMBL" id="UWN64871.1"/>
    </source>
</evidence>
<accession>A0ABY5V5G6</accession>